<proteinExistence type="predicted"/>
<evidence type="ECO:0000313" key="1">
    <source>
        <dbReference type="EMBL" id="ALP47082.1"/>
    </source>
</evidence>
<sequence length="185" mass="21050">MNKSVQLVIAFAGTYMPTAYELGQNFYDESKSNTYIDSVRRQCAKELEEGVKAGLLTRVKGKKYAGSTKFAHRYTCRKYADKIGLKNVPYRNGRNAPPRTGIIALIEKCVAEMIVDKTYRHKKFTSNEVGIETIIQYIREGKTPAARKILSRHANTYEKNVKYVVRNHRGVLDDNGLNLRDLVKA</sequence>
<organism evidence="1 2">
    <name type="scientific">Vibrio phage phi-Grn1</name>
    <dbReference type="NCBI Taxonomy" id="1747713"/>
    <lineage>
        <taxon>Viruses</taxon>
        <taxon>Duplodnaviria</taxon>
        <taxon>Heunggongvirae</taxon>
        <taxon>Uroviricota</taxon>
        <taxon>Caudoviricetes</taxon>
        <taxon>Pantevenvirales</taxon>
        <taxon>Straboviridae</taxon>
        <taxon>Schizotequatrovirus</taxon>
        <taxon>Schizotequatrovirus valkk3</taxon>
    </lineage>
</organism>
<reference evidence="1 2" key="1">
    <citation type="journal article" date="2016" name="Front. Microbiol.">
        <title>Comparative Functional Genomic Analysis of Two Vibrio Phages Reveals Complex Metabolic Interactions with the Host Cell.</title>
        <authorList>
            <person name="Skliros D."/>
            <person name="Kalatzis P.G."/>
            <person name="Katharios P."/>
            <person name="Flemetakis E."/>
        </authorList>
    </citation>
    <scope>NUCLEOTIDE SEQUENCE [LARGE SCALE GENOMIC DNA]</scope>
</reference>
<gene>
    <name evidence="1" type="ORF">phiGrn1_0321</name>
</gene>
<evidence type="ECO:0000313" key="2">
    <source>
        <dbReference type="Proteomes" id="UP000230575"/>
    </source>
</evidence>
<name>A0A126HGT7_9CAUD</name>
<dbReference type="Proteomes" id="UP000230575">
    <property type="component" value="Segment"/>
</dbReference>
<dbReference type="EMBL" id="KT919972">
    <property type="protein sequence ID" value="ALP47082.1"/>
    <property type="molecule type" value="Genomic_DNA"/>
</dbReference>
<accession>A0A126HGT7</accession>
<protein>
    <submittedName>
        <fullName evidence="1">Uncharacterized protein</fullName>
    </submittedName>
</protein>